<evidence type="ECO:0000256" key="6">
    <source>
        <dbReference type="ARBA" id="ARBA00023002"/>
    </source>
</evidence>
<evidence type="ECO:0000256" key="7">
    <source>
        <dbReference type="PIRNR" id="PIRNR006621"/>
    </source>
</evidence>
<accession>S3LF88</accession>
<keyword evidence="5" id="KW-0521">NADP</keyword>
<keyword evidence="4 7" id="KW-0819">tRNA processing</keyword>
<evidence type="ECO:0000256" key="4">
    <source>
        <dbReference type="ARBA" id="ARBA00022694"/>
    </source>
</evidence>
<comment type="caution">
    <text evidence="11">The sequence shown here is derived from an EMBL/GenBank/DDBJ whole genome shotgun (WGS) entry which is preliminary data.</text>
</comment>
<evidence type="ECO:0000259" key="10">
    <source>
        <dbReference type="Pfam" id="PF01207"/>
    </source>
</evidence>
<keyword evidence="6 7" id="KW-0560">Oxidoreductase</keyword>
<evidence type="ECO:0000256" key="3">
    <source>
        <dbReference type="ARBA" id="ARBA00022643"/>
    </source>
</evidence>
<dbReference type="GO" id="GO:0017150">
    <property type="term" value="F:tRNA dihydrouridine synthase activity"/>
    <property type="evidence" value="ECO:0007669"/>
    <property type="project" value="InterPro"/>
</dbReference>
<gene>
    <name evidence="11" type="ORF">HMPREF1222_00401</name>
</gene>
<evidence type="ECO:0000313" key="11">
    <source>
        <dbReference type="EMBL" id="EPF48136.1"/>
    </source>
</evidence>
<evidence type="ECO:0000256" key="2">
    <source>
        <dbReference type="ARBA" id="ARBA00022630"/>
    </source>
</evidence>
<dbReference type="GO" id="GO:0050660">
    <property type="term" value="F:flavin adenine dinucleotide binding"/>
    <property type="evidence" value="ECO:0007669"/>
    <property type="project" value="InterPro"/>
</dbReference>
<dbReference type="HOGENOM" id="CLU_013299_0_3_12"/>
<dbReference type="InterPro" id="IPR013785">
    <property type="entry name" value="Aldolase_TIM"/>
</dbReference>
<dbReference type="Proteomes" id="UP000014605">
    <property type="component" value="Unassembled WGS sequence"/>
</dbReference>
<comment type="similarity">
    <text evidence="7">Belongs to the dus family.</text>
</comment>
<dbReference type="Gene3D" id="3.20.20.70">
    <property type="entry name" value="Aldolase class I"/>
    <property type="match status" value="1"/>
</dbReference>
<dbReference type="SUPFAM" id="SSF51395">
    <property type="entry name" value="FMN-linked oxidoreductases"/>
    <property type="match status" value="1"/>
</dbReference>
<sequence>MKLILAPLANISHSGLRMLIHTFGDPDEYFTEMIHAPSLIAGGRFEQWYLRTNPVPEKLVWQLTSPKGEAFVQAVPLVLQQGGIGVDLNMGCSAPPIVRTGAGAAWMLKPLNETAEAVCSVKQALDVYAAAQSRPFRLSVKLRIGAAADYAYLLRFCTMLVEEGVQLITIHPRLQRQSYARPALHEYTAALAKDLPIPVYGNGDIDSAEKLQTAAARYPACAGWMIGRAAVQKPWIFKEIRKRTIKRAAESDKSYKAGADKRAADTMSGSIAGSGSDDAPYSIDLEQTALLFLQYLETEQPPEFFLTRAQRFFQFYCENFSFAHYCRTQLLRARGKEEMVQILHTYFEEAPNDRVIQI</sequence>
<reference evidence="11 12" key="1">
    <citation type="submission" date="2013-04" db="EMBL/GenBank/DDBJ databases">
        <title>The Genome Sequence of Treponema vincentii F0403.</title>
        <authorList>
            <consortium name="The Broad Institute Genomics Platform"/>
            <person name="Earl A."/>
            <person name="Ward D."/>
            <person name="Feldgarden M."/>
            <person name="Gevers D."/>
            <person name="Leonetti C."/>
            <person name="Izard J."/>
            <person name="Walker B."/>
            <person name="Young S."/>
            <person name="Zeng Q."/>
            <person name="Gargeya S."/>
            <person name="Fitzgerald M."/>
            <person name="Haas B."/>
            <person name="Abouelleil A."/>
            <person name="Allen A.W."/>
            <person name="Alvarado L."/>
            <person name="Arachchi H.M."/>
            <person name="Berlin A.M."/>
            <person name="Chapman S.B."/>
            <person name="Gainer-Dewar J."/>
            <person name="Goldberg J."/>
            <person name="Griggs A."/>
            <person name="Gujja S."/>
            <person name="Hansen M."/>
            <person name="Howarth C."/>
            <person name="Imamovic A."/>
            <person name="Ireland A."/>
            <person name="Larimer J."/>
            <person name="McCowan C."/>
            <person name="Murphy C."/>
            <person name="Pearson M."/>
            <person name="Poon T.W."/>
            <person name="Priest M."/>
            <person name="Roberts A."/>
            <person name="Saif S."/>
            <person name="Shea T."/>
            <person name="Sisk P."/>
            <person name="Sykes S."/>
            <person name="Wortman J."/>
            <person name="Nusbaum C."/>
            <person name="Birren B."/>
        </authorList>
    </citation>
    <scope>NUCLEOTIDE SEQUENCE [LARGE SCALE GENOMIC DNA]</scope>
    <source>
        <strain evidence="11 12">F0403</strain>
    </source>
</reference>
<dbReference type="CDD" id="cd02801">
    <property type="entry name" value="DUS_like_FMN"/>
    <property type="match status" value="1"/>
</dbReference>
<keyword evidence="3 7" id="KW-0288">FMN</keyword>
<dbReference type="PANTHER" id="PTHR45846">
    <property type="entry name" value="TRNA-DIHYDROURIDINE(47) SYNTHASE [NAD(P)(+)]-LIKE"/>
    <property type="match status" value="1"/>
</dbReference>
<dbReference type="RefSeq" id="WP_016517988.1">
    <property type="nucleotide sequence ID" value="NZ_KE332512.1"/>
</dbReference>
<keyword evidence="12" id="KW-1185">Reference proteome</keyword>
<feature type="binding site" evidence="9">
    <location>
        <position position="171"/>
    </location>
    <ligand>
        <name>FMN</name>
        <dbReference type="ChEBI" id="CHEBI:58210"/>
    </ligand>
</feature>
<evidence type="ECO:0000256" key="8">
    <source>
        <dbReference type="PIRSR" id="PIRSR006621-1"/>
    </source>
</evidence>
<comment type="cofactor">
    <cofactor evidence="1 7 9">
        <name>FMN</name>
        <dbReference type="ChEBI" id="CHEBI:58210"/>
    </cofactor>
</comment>
<dbReference type="AlphaFoldDB" id="S3LF88"/>
<dbReference type="PROSITE" id="PS01136">
    <property type="entry name" value="UPF0034"/>
    <property type="match status" value="1"/>
</dbReference>
<dbReference type="InterPro" id="IPR001269">
    <property type="entry name" value="DUS_fam"/>
</dbReference>
<feature type="binding site" evidence="9">
    <location>
        <begin position="227"/>
        <end position="228"/>
    </location>
    <ligand>
        <name>FMN</name>
        <dbReference type="ChEBI" id="CHEBI:58210"/>
    </ligand>
</feature>
<feature type="domain" description="DUS-like FMN-binding" evidence="10">
    <location>
        <begin position="4"/>
        <end position="274"/>
    </location>
</feature>
<dbReference type="InterPro" id="IPR035587">
    <property type="entry name" value="DUS-like_FMN-bd"/>
</dbReference>
<evidence type="ECO:0000313" key="12">
    <source>
        <dbReference type="Proteomes" id="UP000014605"/>
    </source>
</evidence>
<dbReference type="PIRSF" id="PIRSF006621">
    <property type="entry name" value="Dus"/>
    <property type="match status" value="1"/>
</dbReference>
<evidence type="ECO:0000256" key="1">
    <source>
        <dbReference type="ARBA" id="ARBA00001917"/>
    </source>
</evidence>
<keyword evidence="2 7" id="KW-0285">Flavoprotein</keyword>
<organism evidence="11 12">
    <name type="scientific">Treponema vincentii F0403</name>
    <dbReference type="NCBI Taxonomy" id="1125702"/>
    <lineage>
        <taxon>Bacteria</taxon>
        <taxon>Pseudomonadati</taxon>
        <taxon>Spirochaetota</taxon>
        <taxon>Spirochaetia</taxon>
        <taxon>Spirochaetales</taxon>
        <taxon>Treponemataceae</taxon>
        <taxon>Treponema</taxon>
    </lineage>
</organism>
<dbReference type="EMBL" id="ATFC01000001">
    <property type="protein sequence ID" value="EPF48136.1"/>
    <property type="molecule type" value="Genomic_DNA"/>
</dbReference>
<evidence type="ECO:0000256" key="5">
    <source>
        <dbReference type="ARBA" id="ARBA00022857"/>
    </source>
</evidence>
<comment type="function">
    <text evidence="7">Catalyzes the synthesis of 5,6-dihydrouridine (D), a modified base found in the D-loop of most tRNAs, via the reduction of the C5-C6 double bond in target uridines.</text>
</comment>
<dbReference type="EC" id="1.3.1.-" evidence="7"/>
<feature type="binding site" evidence="9">
    <location>
        <position position="141"/>
    </location>
    <ligand>
        <name>FMN</name>
        <dbReference type="ChEBI" id="CHEBI:58210"/>
    </ligand>
</feature>
<dbReference type="Pfam" id="PF01207">
    <property type="entry name" value="Dus"/>
    <property type="match status" value="1"/>
</dbReference>
<dbReference type="PATRIC" id="fig|1125702.3.peg.421"/>
<dbReference type="PANTHER" id="PTHR45846:SF1">
    <property type="entry name" value="TRNA-DIHYDROURIDINE(47) SYNTHASE [NAD(P)(+)]-LIKE"/>
    <property type="match status" value="1"/>
</dbReference>
<keyword evidence="9" id="KW-0547">Nucleotide-binding</keyword>
<proteinExistence type="inferred from homology"/>
<protein>
    <recommendedName>
        <fullName evidence="7">tRNA-dihydrouridine synthase</fullName>
        <ecNumber evidence="7">1.3.1.-</ecNumber>
    </recommendedName>
</protein>
<evidence type="ECO:0000256" key="9">
    <source>
        <dbReference type="PIRSR" id="PIRSR006621-2"/>
    </source>
</evidence>
<name>S3LF88_9SPIR</name>
<dbReference type="InterPro" id="IPR018517">
    <property type="entry name" value="tRNA_hU_synthase_CS"/>
</dbReference>
<feature type="binding site" evidence="9">
    <location>
        <position position="62"/>
    </location>
    <ligand>
        <name>FMN</name>
        <dbReference type="ChEBI" id="CHEBI:58210"/>
    </ligand>
</feature>
<dbReference type="GeneID" id="301460606"/>
<feature type="active site" description="Proton donor" evidence="8">
    <location>
        <position position="92"/>
    </location>
</feature>
<dbReference type="GO" id="GO:0003723">
    <property type="term" value="F:RNA binding"/>
    <property type="evidence" value="ECO:0007669"/>
    <property type="project" value="TreeGrafter"/>
</dbReference>